<proteinExistence type="predicted"/>
<name>A0AAE9HXG9_9NEIS</name>
<dbReference type="InterPro" id="IPR009872">
    <property type="entry name" value="DUF1427"/>
</dbReference>
<dbReference type="AlphaFoldDB" id="A0AAE9HXG9"/>
<feature type="transmembrane region" description="Helical" evidence="1">
    <location>
        <begin position="28"/>
        <end position="47"/>
    </location>
</feature>
<sequence length="72" mass="7713">MMKMYLFSFGAGILVGVVYYLLNVRSPAPPVVALLGLLGMLMGEQAIPLAKKYMGEPPAAVSQAPEQSDDKK</sequence>
<evidence type="ECO:0000313" key="2">
    <source>
        <dbReference type="EMBL" id="URD68177.1"/>
    </source>
</evidence>
<organism evidence="2 3">
    <name type="scientific">Conchiformibius steedae DSM 2580</name>
    <dbReference type="NCBI Taxonomy" id="1121352"/>
    <lineage>
        <taxon>Bacteria</taxon>
        <taxon>Pseudomonadati</taxon>
        <taxon>Pseudomonadota</taxon>
        <taxon>Betaproteobacteria</taxon>
        <taxon>Neisseriales</taxon>
        <taxon>Neisseriaceae</taxon>
        <taxon>Conchiformibius</taxon>
    </lineage>
</organism>
<protein>
    <submittedName>
        <fullName evidence="2">XapX domain-containing protein</fullName>
    </submittedName>
</protein>
<evidence type="ECO:0000256" key="1">
    <source>
        <dbReference type="SAM" id="Phobius"/>
    </source>
</evidence>
<dbReference type="EMBL" id="CP097501">
    <property type="protein sequence ID" value="URD68177.1"/>
    <property type="molecule type" value="Genomic_DNA"/>
</dbReference>
<feature type="transmembrane region" description="Helical" evidence="1">
    <location>
        <begin position="5"/>
        <end position="22"/>
    </location>
</feature>
<dbReference type="Proteomes" id="UP001056819">
    <property type="component" value="Chromosome"/>
</dbReference>
<dbReference type="Pfam" id="PF07235">
    <property type="entry name" value="DUF1427"/>
    <property type="match status" value="1"/>
</dbReference>
<reference evidence="2" key="1">
    <citation type="submission" date="2022-05" db="EMBL/GenBank/DDBJ databases">
        <title>Alysiella filiformis genome sequencing.</title>
        <authorList>
            <person name="Viehboeck T."/>
        </authorList>
    </citation>
    <scope>NUCLEOTIDE SEQUENCE</scope>
    <source>
        <strain evidence="2">DSM 2580</strain>
    </source>
</reference>
<evidence type="ECO:0000313" key="3">
    <source>
        <dbReference type="Proteomes" id="UP001056819"/>
    </source>
</evidence>
<accession>A0AAE9HXG9</accession>
<keyword evidence="1" id="KW-1133">Transmembrane helix</keyword>
<dbReference type="RefSeq" id="WP_246327827.1">
    <property type="nucleotide sequence ID" value="NZ_CP097501.1"/>
</dbReference>
<dbReference type="NCBIfam" id="TIGR03510">
    <property type="entry name" value="XapX"/>
    <property type="match status" value="1"/>
</dbReference>
<keyword evidence="1" id="KW-0812">Transmembrane</keyword>
<keyword evidence="1" id="KW-0472">Membrane</keyword>
<gene>
    <name evidence="2" type="ORF">LNQ82_03165</name>
</gene>
<dbReference type="InterPro" id="IPR020017">
    <property type="entry name" value="XapX_domain"/>
</dbReference>